<dbReference type="AlphaFoldDB" id="A0A5J5CA06"/>
<dbReference type="InterPro" id="IPR036179">
    <property type="entry name" value="Ig-like_dom_sf"/>
</dbReference>
<reference evidence="1 2" key="1">
    <citation type="submission" date="2019-08" db="EMBL/GenBank/DDBJ databases">
        <title>A chromosome-level genome assembly, high-density linkage maps, and genome scans reveal the genomic architecture of hybrid incompatibilities underlying speciation via character displacement in darters (Percidae: Etheostominae).</title>
        <authorList>
            <person name="Moran R.L."/>
            <person name="Catchen J.M."/>
            <person name="Fuller R.C."/>
        </authorList>
    </citation>
    <scope>NUCLEOTIDE SEQUENCE [LARGE SCALE GENOMIC DNA]</scope>
    <source>
        <strain evidence="1">EspeVRDwgs_2016</strain>
        <tissue evidence="1">Muscle</tissue>
    </source>
</reference>
<dbReference type="EMBL" id="VOFY01000830">
    <property type="protein sequence ID" value="KAA8578318.1"/>
    <property type="molecule type" value="Genomic_DNA"/>
</dbReference>
<dbReference type="Gene3D" id="2.60.40.10">
    <property type="entry name" value="Immunoglobulins"/>
    <property type="match status" value="1"/>
</dbReference>
<organism evidence="1 2">
    <name type="scientific">Etheostoma spectabile</name>
    <name type="common">orangethroat darter</name>
    <dbReference type="NCBI Taxonomy" id="54343"/>
    <lineage>
        <taxon>Eukaryota</taxon>
        <taxon>Metazoa</taxon>
        <taxon>Chordata</taxon>
        <taxon>Craniata</taxon>
        <taxon>Vertebrata</taxon>
        <taxon>Euteleostomi</taxon>
        <taxon>Actinopterygii</taxon>
        <taxon>Neopterygii</taxon>
        <taxon>Teleostei</taxon>
        <taxon>Neoteleostei</taxon>
        <taxon>Acanthomorphata</taxon>
        <taxon>Eupercaria</taxon>
        <taxon>Perciformes</taxon>
        <taxon>Percoidei</taxon>
        <taxon>Percidae</taxon>
        <taxon>Etheostomatinae</taxon>
        <taxon>Etheostoma</taxon>
    </lineage>
</organism>
<evidence type="ECO:0000313" key="1">
    <source>
        <dbReference type="EMBL" id="KAA8578318.1"/>
    </source>
</evidence>
<dbReference type="SUPFAM" id="SSF48726">
    <property type="entry name" value="Immunoglobulin"/>
    <property type="match status" value="1"/>
</dbReference>
<name>A0A5J5CA06_9PERO</name>
<keyword evidence="2" id="KW-1185">Reference proteome</keyword>
<dbReference type="Proteomes" id="UP000327493">
    <property type="component" value="Unassembled WGS sequence"/>
</dbReference>
<feature type="non-terminal residue" evidence="1">
    <location>
        <position position="61"/>
    </location>
</feature>
<protein>
    <submittedName>
        <fullName evidence="1">Uncharacterized protein</fullName>
    </submittedName>
</protein>
<proteinExistence type="predicted"/>
<accession>A0A5J5CA06</accession>
<dbReference type="InterPro" id="IPR013783">
    <property type="entry name" value="Ig-like_fold"/>
</dbReference>
<sequence>MGLLFKEEGSGASSSEYIPDKKYESKTSVKSTELTIKTLTLADTGLYYCALQTVIQSVEEA</sequence>
<evidence type="ECO:0000313" key="2">
    <source>
        <dbReference type="Proteomes" id="UP000327493"/>
    </source>
</evidence>
<gene>
    <name evidence="1" type="ORF">FQN60_002577</name>
</gene>
<comment type="caution">
    <text evidence="1">The sequence shown here is derived from an EMBL/GenBank/DDBJ whole genome shotgun (WGS) entry which is preliminary data.</text>
</comment>